<dbReference type="Proteomes" id="UP000238385">
    <property type="component" value="Unassembled WGS sequence"/>
</dbReference>
<keyword evidence="1" id="KW-0808">Transferase</keyword>
<reference evidence="1 2" key="1">
    <citation type="submission" date="2018-03" db="EMBL/GenBank/DDBJ databases">
        <title>Marinobacter brunus sp. nov., a marine bacterium of Gamma-proteobacteria isolated from the surface seawater of the South China Sea.</title>
        <authorList>
            <person name="Cheng H."/>
            <person name="Wu Y.-H."/>
            <person name="Xamxidin M."/>
            <person name="Xu X.-W."/>
        </authorList>
    </citation>
    <scope>NUCLEOTIDE SEQUENCE [LARGE SCALE GENOMIC DNA]</scope>
    <source>
        <strain evidence="1 2">JCM 30472</strain>
    </source>
</reference>
<dbReference type="GO" id="GO:0008168">
    <property type="term" value="F:methyltransferase activity"/>
    <property type="evidence" value="ECO:0007669"/>
    <property type="project" value="UniProtKB-KW"/>
</dbReference>
<proteinExistence type="predicted"/>
<dbReference type="PANTHER" id="PTHR20974">
    <property type="entry name" value="UPF0585 PROTEIN CG18661"/>
    <property type="match status" value="1"/>
</dbReference>
<sequence>MTTHLPFSQACENNKGPILERLREIFSAPGIVLEIGTGTGQHAVHFAAAMPHVQWQPTDHPGAAHLAVDRLEQAALPSILPMLELDVGNTPWPSQEFRWAFSANTAHIMAWTEVEQMFQGVGAGLPEDGAFCLYGPFKHQGKFTSESNQAFDQSLKSNVPHMGIREIDNLTVLAEAVGLVLREDYAMPANNEMLVFGRARQAIRMKRDT</sequence>
<keyword evidence="1" id="KW-0489">Methyltransferase</keyword>
<accession>A0A2T1KDJ6</accession>
<dbReference type="InterPro" id="IPR029063">
    <property type="entry name" value="SAM-dependent_MTases_sf"/>
</dbReference>
<keyword evidence="2" id="KW-1185">Reference proteome</keyword>
<gene>
    <name evidence="1" type="ORF">C7H08_09825</name>
</gene>
<evidence type="ECO:0000313" key="1">
    <source>
        <dbReference type="EMBL" id="PSF08118.1"/>
    </source>
</evidence>
<dbReference type="OrthoDB" id="5563826at2"/>
<comment type="caution">
    <text evidence="1">The sequence shown here is derived from an EMBL/GenBank/DDBJ whole genome shotgun (WGS) entry which is preliminary data.</text>
</comment>
<name>A0A2T1KDJ6_9GAMM</name>
<protein>
    <submittedName>
        <fullName evidence="1">Methylase</fullName>
    </submittedName>
</protein>
<organism evidence="1 2">
    <name type="scientific">Marinobacter halophilus</name>
    <dbReference type="NCBI Taxonomy" id="1323740"/>
    <lineage>
        <taxon>Bacteria</taxon>
        <taxon>Pseudomonadati</taxon>
        <taxon>Pseudomonadota</taxon>
        <taxon>Gammaproteobacteria</taxon>
        <taxon>Pseudomonadales</taxon>
        <taxon>Marinobacteraceae</taxon>
        <taxon>Marinobacter</taxon>
    </lineage>
</organism>
<dbReference type="Pfam" id="PF06080">
    <property type="entry name" value="DUF938"/>
    <property type="match status" value="1"/>
</dbReference>
<dbReference type="SUPFAM" id="SSF53335">
    <property type="entry name" value="S-adenosyl-L-methionine-dependent methyltransferases"/>
    <property type="match status" value="1"/>
</dbReference>
<dbReference type="EMBL" id="PXNN01000012">
    <property type="protein sequence ID" value="PSF08118.1"/>
    <property type="molecule type" value="Genomic_DNA"/>
</dbReference>
<dbReference type="Gene3D" id="3.40.50.150">
    <property type="entry name" value="Vaccinia Virus protein VP39"/>
    <property type="match status" value="1"/>
</dbReference>
<dbReference type="PANTHER" id="PTHR20974:SF0">
    <property type="entry name" value="UPF0585 PROTEIN CG18661"/>
    <property type="match status" value="1"/>
</dbReference>
<dbReference type="GO" id="GO:0032259">
    <property type="term" value="P:methylation"/>
    <property type="evidence" value="ECO:0007669"/>
    <property type="project" value="UniProtKB-KW"/>
</dbReference>
<evidence type="ECO:0000313" key="2">
    <source>
        <dbReference type="Proteomes" id="UP000238385"/>
    </source>
</evidence>
<dbReference type="InterPro" id="IPR010342">
    <property type="entry name" value="DUF938"/>
</dbReference>
<dbReference type="RefSeq" id="WP_106671581.1">
    <property type="nucleotide sequence ID" value="NZ_BMFE01000001.1"/>
</dbReference>
<dbReference type="AlphaFoldDB" id="A0A2T1KDJ6"/>